<keyword evidence="1" id="KW-1133">Transmembrane helix</keyword>
<comment type="caution">
    <text evidence="2">The sequence shown here is derived from an EMBL/GenBank/DDBJ whole genome shotgun (WGS) entry which is preliminary data.</text>
</comment>
<dbReference type="RefSeq" id="WP_024892332.1">
    <property type="nucleotide sequence ID" value="NZ_LWRZ01000163.1"/>
</dbReference>
<name>A0A1C2I167_ACITH</name>
<feature type="transmembrane region" description="Helical" evidence="1">
    <location>
        <begin position="6"/>
        <end position="26"/>
    </location>
</feature>
<proteinExistence type="predicted"/>
<keyword evidence="1" id="KW-0812">Transmembrane</keyword>
<accession>A0A1C2I167</accession>
<evidence type="ECO:0000313" key="2">
    <source>
        <dbReference type="EMBL" id="OCX69725.1"/>
    </source>
</evidence>
<gene>
    <name evidence="2" type="ORF">A6P07_15785</name>
</gene>
<organism evidence="2 3">
    <name type="scientific">Acidithiobacillus thiooxidans</name>
    <name type="common">Thiobacillus thiooxidans</name>
    <dbReference type="NCBI Taxonomy" id="930"/>
    <lineage>
        <taxon>Bacteria</taxon>
        <taxon>Pseudomonadati</taxon>
        <taxon>Pseudomonadota</taxon>
        <taxon>Acidithiobacillia</taxon>
        <taxon>Acidithiobacillales</taxon>
        <taxon>Acidithiobacillaceae</taxon>
        <taxon>Acidithiobacillus</taxon>
    </lineage>
</organism>
<feature type="transmembrane region" description="Helical" evidence="1">
    <location>
        <begin position="38"/>
        <end position="58"/>
    </location>
</feature>
<dbReference type="EMBL" id="LWSA01000226">
    <property type="protein sequence ID" value="OCX69725.1"/>
    <property type="molecule type" value="Genomic_DNA"/>
</dbReference>
<keyword evidence="1" id="KW-0472">Membrane</keyword>
<reference evidence="2 3" key="1">
    <citation type="journal article" date="2016" name="Int. J. Mol. Sci.">
        <title>Comparative genomics of the extreme acidophile Acidithiobacillus thiooxidans reveals intraspecific divergence and niche adaptation.</title>
        <authorList>
            <person name="Zhang X."/>
            <person name="Feng X."/>
            <person name="Tao J."/>
            <person name="Ma L."/>
            <person name="Xiao Y."/>
            <person name="Liang Y."/>
            <person name="Liu X."/>
            <person name="Yin H."/>
        </authorList>
    </citation>
    <scope>NUCLEOTIDE SEQUENCE [LARGE SCALE GENOMIC DNA]</scope>
    <source>
        <strain evidence="2 3">A02</strain>
    </source>
</reference>
<evidence type="ECO:0000313" key="3">
    <source>
        <dbReference type="Proteomes" id="UP000094893"/>
    </source>
</evidence>
<evidence type="ECO:0000256" key="1">
    <source>
        <dbReference type="SAM" id="Phobius"/>
    </source>
</evidence>
<protein>
    <submittedName>
        <fullName evidence="2">Uncharacterized protein</fullName>
    </submittedName>
</protein>
<dbReference type="AlphaFoldDB" id="A0A1C2I167"/>
<sequence length="185" mass="21021">MWTTIYFWGLTGIALLAWVLYFLPIWGSGESEEREGCFYIGLVATVLLVISTGVGFLFDISNRYPGNSPVNSPSMTTSLLRSVHHNNPNLVSESGRLTTYTGSYYFLKNKDDKLQVYYLARNDGVAFYTHDTRSQTLELVDECIQDAYPPACSRLLSNHTYRTVATFWLPTRTTLQVYPKPRPLP</sequence>
<dbReference type="Proteomes" id="UP000094893">
    <property type="component" value="Unassembled WGS sequence"/>
</dbReference>